<feature type="region of interest" description="Disordered" evidence="10">
    <location>
        <begin position="480"/>
        <end position="517"/>
    </location>
</feature>
<protein>
    <recommendedName>
        <fullName evidence="13">Ig-like domain-containing protein</fullName>
    </recommendedName>
</protein>
<dbReference type="SMART" id="SM00409">
    <property type="entry name" value="IG"/>
    <property type="match status" value="2"/>
</dbReference>
<evidence type="ECO:0000256" key="2">
    <source>
        <dbReference type="ARBA" id="ARBA00022692"/>
    </source>
</evidence>
<sequence length="604" mass="68876">MDGLSLQAPLRPLRLLVVYFLLIHSCRGQSLLIGPSQPIVVKVGDDIILPCHLEPAVDVAAKTLEWKRSDSEFVYVWRDGQDLTDTKHPSYKERTLLFPDELKRGNMSLKLSKVKLSDQGRYECYIPDLNKQSFIELVVGQSQLIGPSQPIVATVGNDVILPCSLEPTEDVAAKTLEWTRSDLNPIFVLLRHAGQNFVQTKHPSFEGRTRLFFDELKHGNISLKLSKVKPSDAGRYKCYIPKLNTESFVELVVASGAVSSPVISLAGIDEATRGVVLQCESKGWYPEPEVLWLDGEGNLLSAGPTETVRGPDDLYTVSSRVTVEKRHSNSFTCRVQQKDTNQTRETEIHVPDDFFAIQSSSSSIITGLAVSLAVCIILFILLLFSVWKWRQNKTNSKLSRRDETDKEENRTNDPEEAEALTGEKLEEKAARSLFGLKIVNKRTLKEEQQKREEAVQKLEEEKQRSENEREQLQKELEDKIKKSESKLAEVQQQLNDEKKKHEVEQQGLHQKMKDDMQAKNQEVNQLSAELKELKEEKQDLEDKVCSKLAEVQQQLNDEKKTHEVEQQGLHQKMKDDMQAKNQEVNQLSAEVKELKEEKQRREKE</sequence>
<evidence type="ECO:0000256" key="5">
    <source>
        <dbReference type="ARBA" id="ARBA00023136"/>
    </source>
</evidence>
<keyword evidence="4 11" id="KW-1133">Transmembrane helix</keyword>
<dbReference type="InterPro" id="IPR013783">
    <property type="entry name" value="Ig-like_fold"/>
</dbReference>
<keyword evidence="5 11" id="KW-0472">Membrane</keyword>
<dbReference type="GO" id="GO:0042110">
    <property type="term" value="P:T cell activation"/>
    <property type="evidence" value="ECO:0007669"/>
    <property type="project" value="UniProtKB-ARBA"/>
</dbReference>
<dbReference type="GO" id="GO:0050863">
    <property type="term" value="P:regulation of T cell activation"/>
    <property type="evidence" value="ECO:0007669"/>
    <property type="project" value="UniProtKB-ARBA"/>
</dbReference>
<dbReference type="PANTHER" id="PTHR24100">
    <property type="entry name" value="BUTYROPHILIN"/>
    <property type="match status" value="1"/>
</dbReference>
<dbReference type="PROSITE" id="PS50835">
    <property type="entry name" value="IG_LIKE"/>
    <property type="match status" value="3"/>
</dbReference>
<evidence type="ECO:0000256" key="8">
    <source>
        <dbReference type="ARBA" id="ARBA00023319"/>
    </source>
</evidence>
<keyword evidence="6" id="KW-1015">Disulfide bond</keyword>
<evidence type="ECO:0000256" key="4">
    <source>
        <dbReference type="ARBA" id="ARBA00022989"/>
    </source>
</evidence>
<feature type="compositionally biased region" description="Basic and acidic residues" evidence="10">
    <location>
        <begin position="495"/>
        <end position="504"/>
    </location>
</feature>
<feature type="compositionally biased region" description="Basic and acidic residues" evidence="10">
    <location>
        <begin position="399"/>
        <end position="413"/>
    </location>
</feature>
<dbReference type="GO" id="GO:0050852">
    <property type="term" value="P:T cell receptor signaling pathway"/>
    <property type="evidence" value="ECO:0007669"/>
    <property type="project" value="TreeGrafter"/>
</dbReference>
<dbReference type="InterPro" id="IPR003599">
    <property type="entry name" value="Ig_sub"/>
</dbReference>
<comment type="similarity">
    <text evidence="9">Belongs to the SKINT family.</text>
</comment>
<comment type="subcellular location">
    <subcellularLocation>
        <location evidence="1">Membrane</location>
    </subcellularLocation>
</comment>
<dbReference type="Pfam" id="PF22705">
    <property type="entry name" value="C2-set_3"/>
    <property type="match status" value="1"/>
</dbReference>
<evidence type="ECO:0000256" key="3">
    <source>
        <dbReference type="ARBA" id="ARBA00022729"/>
    </source>
</evidence>
<feature type="domain" description="Ig-like" evidence="13">
    <location>
        <begin position="261"/>
        <end position="349"/>
    </location>
</feature>
<dbReference type="InterPro" id="IPR003598">
    <property type="entry name" value="Ig_sub2"/>
</dbReference>
<feature type="compositionally biased region" description="Basic and acidic residues" evidence="10">
    <location>
        <begin position="590"/>
        <end position="604"/>
    </location>
</feature>
<dbReference type="GO" id="GO:0005102">
    <property type="term" value="F:signaling receptor binding"/>
    <property type="evidence" value="ECO:0007669"/>
    <property type="project" value="TreeGrafter"/>
</dbReference>
<dbReference type="EMBL" id="VHII01000014">
    <property type="protein sequence ID" value="KAF1380941.1"/>
    <property type="molecule type" value="Genomic_DNA"/>
</dbReference>
<keyword evidence="8" id="KW-0393">Immunoglobulin domain</keyword>
<feature type="domain" description="Ig-like" evidence="13">
    <location>
        <begin position="127"/>
        <end position="254"/>
    </location>
</feature>
<reference evidence="14 15" key="1">
    <citation type="submission" date="2019-06" db="EMBL/GenBank/DDBJ databases">
        <title>A chromosome-scale genome assembly of the European perch, Perca fluviatilis.</title>
        <authorList>
            <person name="Roques C."/>
            <person name="Zahm M."/>
            <person name="Cabau C."/>
            <person name="Klopp C."/>
            <person name="Bouchez O."/>
            <person name="Donnadieu C."/>
            <person name="Kuhl H."/>
            <person name="Gislard M."/>
            <person name="Guendouz S."/>
            <person name="Journot L."/>
            <person name="Haffray P."/>
            <person name="Bestin A."/>
            <person name="Morvezen R."/>
            <person name="Feron R."/>
            <person name="Wen M."/>
            <person name="Jouanno E."/>
            <person name="Herpin A."/>
            <person name="Schartl M."/>
            <person name="Postlethwait J."/>
            <person name="Schaerlinger B."/>
            <person name="Chardard D."/>
            <person name="Lecocq T."/>
            <person name="Poncet C."/>
            <person name="Jaffrelo L."/>
            <person name="Lampietro C."/>
            <person name="Guiguen Y."/>
        </authorList>
    </citation>
    <scope>NUCLEOTIDE SEQUENCE [LARGE SCALE GENOMIC DNA]</scope>
    <source>
        <tissue evidence="14">Blood</tissue>
    </source>
</reference>
<evidence type="ECO:0000313" key="14">
    <source>
        <dbReference type="EMBL" id="KAF1380941.1"/>
    </source>
</evidence>
<dbReference type="FunFam" id="2.60.40.10:FF:000088">
    <property type="entry name" value="Butyrophilin subfamily 1 member A1"/>
    <property type="match status" value="1"/>
</dbReference>
<accession>A0A6A5DZL5</accession>
<evidence type="ECO:0000256" key="7">
    <source>
        <dbReference type="ARBA" id="ARBA00023180"/>
    </source>
</evidence>
<dbReference type="FunFam" id="2.60.40.10:FF:000142">
    <property type="entry name" value="V-set domain-containing T-cell activation inhibitor 1"/>
    <property type="match status" value="2"/>
</dbReference>
<dbReference type="SMART" id="SM00406">
    <property type="entry name" value="IGv"/>
    <property type="match status" value="2"/>
</dbReference>
<feature type="region of interest" description="Disordered" evidence="10">
    <location>
        <begin position="397"/>
        <end position="424"/>
    </location>
</feature>
<feature type="signal peptide" evidence="12">
    <location>
        <begin position="1"/>
        <end position="28"/>
    </location>
</feature>
<dbReference type="InterPro" id="IPR007110">
    <property type="entry name" value="Ig-like_dom"/>
</dbReference>
<proteinExistence type="inferred from homology"/>
<dbReference type="Gene3D" id="2.60.40.10">
    <property type="entry name" value="Immunoglobulins"/>
    <property type="match status" value="3"/>
</dbReference>
<dbReference type="Proteomes" id="UP000465112">
    <property type="component" value="Chromosome 14"/>
</dbReference>
<evidence type="ECO:0000259" key="13">
    <source>
        <dbReference type="PROSITE" id="PS50835"/>
    </source>
</evidence>
<evidence type="ECO:0000256" key="9">
    <source>
        <dbReference type="ARBA" id="ARBA00038221"/>
    </source>
</evidence>
<feature type="compositionally biased region" description="Polar residues" evidence="10">
    <location>
        <begin position="579"/>
        <end position="588"/>
    </location>
</feature>
<gene>
    <name evidence="14" type="ORF">PFLUV_G00169290</name>
</gene>
<evidence type="ECO:0000256" key="11">
    <source>
        <dbReference type="SAM" id="Phobius"/>
    </source>
</evidence>
<feature type="chain" id="PRO_5025501109" description="Ig-like domain-containing protein" evidence="12">
    <location>
        <begin position="29"/>
        <end position="604"/>
    </location>
</feature>
<dbReference type="AlphaFoldDB" id="A0A6A5DZL5"/>
<evidence type="ECO:0000256" key="10">
    <source>
        <dbReference type="SAM" id="MobiDB-lite"/>
    </source>
</evidence>
<dbReference type="InterPro" id="IPR036179">
    <property type="entry name" value="Ig-like_dom_sf"/>
</dbReference>
<organism evidence="14 15">
    <name type="scientific">Perca fluviatilis</name>
    <name type="common">European perch</name>
    <dbReference type="NCBI Taxonomy" id="8168"/>
    <lineage>
        <taxon>Eukaryota</taxon>
        <taxon>Metazoa</taxon>
        <taxon>Chordata</taxon>
        <taxon>Craniata</taxon>
        <taxon>Vertebrata</taxon>
        <taxon>Euteleostomi</taxon>
        <taxon>Actinopterygii</taxon>
        <taxon>Neopterygii</taxon>
        <taxon>Teleostei</taxon>
        <taxon>Neoteleostei</taxon>
        <taxon>Acanthomorphata</taxon>
        <taxon>Eupercaria</taxon>
        <taxon>Perciformes</taxon>
        <taxon>Percoidei</taxon>
        <taxon>Percidae</taxon>
        <taxon>Percinae</taxon>
        <taxon>Perca</taxon>
    </lineage>
</organism>
<dbReference type="InterPro" id="IPR013106">
    <property type="entry name" value="Ig_V-set"/>
</dbReference>
<dbReference type="SMART" id="SM00408">
    <property type="entry name" value="IGc2"/>
    <property type="match status" value="2"/>
</dbReference>
<dbReference type="InterPro" id="IPR053896">
    <property type="entry name" value="BTN3A2-like_Ig-C"/>
</dbReference>
<name>A0A6A5DZL5_PERFL</name>
<evidence type="ECO:0000256" key="12">
    <source>
        <dbReference type="SAM" id="SignalP"/>
    </source>
</evidence>
<evidence type="ECO:0000256" key="6">
    <source>
        <dbReference type="ARBA" id="ARBA00023157"/>
    </source>
</evidence>
<dbReference type="InterPro" id="IPR050504">
    <property type="entry name" value="IgSF_BTN/MOG"/>
</dbReference>
<keyword evidence="15" id="KW-1185">Reference proteome</keyword>
<evidence type="ECO:0000313" key="15">
    <source>
        <dbReference type="Proteomes" id="UP000465112"/>
    </source>
</evidence>
<dbReference type="Pfam" id="PF07686">
    <property type="entry name" value="V-set"/>
    <property type="match status" value="2"/>
</dbReference>
<keyword evidence="7" id="KW-0325">Glycoprotein</keyword>
<feature type="region of interest" description="Disordered" evidence="10">
    <location>
        <begin position="555"/>
        <end position="604"/>
    </location>
</feature>
<dbReference type="SUPFAM" id="SSF48726">
    <property type="entry name" value="Immunoglobulin"/>
    <property type="match status" value="3"/>
</dbReference>
<dbReference type="PANTHER" id="PTHR24100:SF151">
    <property type="entry name" value="ICOS LIGAND"/>
    <property type="match status" value="1"/>
</dbReference>
<dbReference type="GO" id="GO:0001817">
    <property type="term" value="P:regulation of cytokine production"/>
    <property type="evidence" value="ECO:0007669"/>
    <property type="project" value="TreeGrafter"/>
</dbReference>
<dbReference type="GO" id="GO:0009897">
    <property type="term" value="C:external side of plasma membrane"/>
    <property type="evidence" value="ECO:0007669"/>
    <property type="project" value="TreeGrafter"/>
</dbReference>
<evidence type="ECO:0000256" key="1">
    <source>
        <dbReference type="ARBA" id="ARBA00004370"/>
    </source>
</evidence>
<feature type="transmembrane region" description="Helical" evidence="11">
    <location>
        <begin position="364"/>
        <end position="387"/>
    </location>
</feature>
<comment type="caution">
    <text evidence="14">The sequence shown here is derived from an EMBL/GenBank/DDBJ whole genome shotgun (WGS) entry which is preliminary data.</text>
</comment>
<feature type="compositionally biased region" description="Basic and acidic residues" evidence="10">
    <location>
        <begin position="556"/>
        <end position="565"/>
    </location>
</feature>
<keyword evidence="2 11" id="KW-0812">Transmembrane</keyword>
<feature type="domain" description="Ig-like" evidence="13">
    <location>
        <begin position="12"/>
        <end position="126"/>
    </location>
</feature>
<dbReference type="GO" id="GO:1903037">
    <property type="term" value="P:regulation of leukocyte cell-cell adhesion"/>
    <property type="evidence" value="ECO:0007669"/>
    <property type="project" value="UniProtKB-ARBA"/>
</dbReference>
<keyword evidence="3 12" id="KW-0732">Signal</keyword>